<dbReference type="EMBL" id="JACWMY010000002">
    <property type="protein sequence ID" value="MBD1363000.1"/>
    <property type="molecule type" value="Genomic_DNA"/>
</dbReference>
<evidence type="ECO:0000313" key="2">
    <source>
        <dbReference type="EMBL" id="MBD1363000.1"/>
    </source>
</evidence>
<keyword evidence="2" id="KW-0255">Endonuclease</keyword>
<feature type="domain" description="HNH nuclease" evidence="1">
    <location>
        <begin position="223"/>
        <end position="271"/>
    </location>
</feature>
<sequence length="330" mass="37892">MSQNLWILKSKGEKSSFGGNDGYDDKPDAYYVYDNFVPNHNKLRKGDYVLIADKKYLHGFAVVDHIAVTEGLEKKRYSCPVCGIKEHSARKNKTPKYKCRKGHEFETLKEEITPIREYRADYSTSFINLPEKTSVQLLNKYYMNRNRYYSIQRAMPSFLEELFPDLLRQLGSPAGVVLRPYINTEPYKPSEKDERAFRTGRSYYRPDQSKFRSDLFGYYGIKCMLTNCTVATALEASHICHYRGDEDNHCENGLLLRRDLHALYDADLLGICPDDLTVVLGSEIANTVYAGFQGKALDLNNSGCRPSSVALEIRWKVFQEKNHVVTAALR</sequence>
<proteinExistence type="predicted"/>
<organism evidence="2 3">
    <name type="scientific">Mucilaginibacter pankratovii</name>
    <dbReference type="NCBI Taxonomy" id="2772110"/>
    <lineage>
        <taxon>Bacteria</taxon>
        <taxon>Pseudomonadati</taxon>
        <taxon>Bacteroidota</taxon>
        <taxon>Sphingobacteriia</taxon>
        <taxon>Sphingobacteriales</taxon>
        <taxon>Sphingobacteriaceae</taxon>
        <taxon>Mucilaginibacter</taxon>
    </lineage>
</organism>
<evidence type="ECO:0000313" key="3">
    <source>
        <dbReference type="Proteomes" id="UP000606600"/>
    </source>
</evidence>
<keyword evidence="3" id="KW-1185">Reference proteome</keyword>
<gene>
    <name evidence="2" type="ORF">IDJ77_04180</name>
</gene>
<dbReference type="RefSeq" id="WP_191187675.1">
    <property type="nucleotide sequence ID" value="NZ_JACWMY010000002.1"/>
</dbReference>
<accession>A0ABR7WKZ0</accession>
<evidence type="ECO:0000259" key="1">
    <source>
        <dbReference type="Pfam" id="PF13391"/>
    </source>
</evidence>
<dbReference type="Pfam" id="PF13391">
    <property type="entry name" value="HNH_2"/>
    <property type="match status" value="1"/>
</dbReference>
<comment type="caution">
    <text evidence="2">The sequence shown here is derived from an EMBL/GenBank/DDBJ whole genome shotgun (WGS) entry which is preliminary data.</text>
</comment>
<keyword evidence="2" id="KW-0378">Hydrolase</keyword>
<keyword evidence="2" id="KW-0540">Nuclease</keyword>
<dbReference type="Proteomes" id="UP000606600">
    <property type="component" value="Unassembled WGS sequence"/>
</dbReference>
<protein>
    <submittedName>
        <fullName evidence="2">HNH endonuclease</fullName>
    </submittedName>
</protein>
<dbReference type="InterPro" id="IPR003615">
    <property type="entry name" value="HNH_nuc"/>
</dbReference>
<reference evidence="2 3" key="1">
    <citation type="submission" date="2020-09" db="EMBL/GenBank/DDBJ databases">
        <title>Novel species of Mucilaginibacter isolated from a glacier on the Tibetan Plateau.</title>
        <authorList>
            <person name="Liu Q."/>
            <person name="Xin Y.-H."/>
        </authorList>
    </citation>
    <scope>NUCLEOTIDE SEQUENCE [LARGE SCALE GENOMIC DNA]</scope>
    <source>
        <strain evidence="2 3">ZT4R22</strain>
    </source>
</reference>
<name>A0ABR7WKZ0_9SPHI</name>
<dbReference type="GO" id="GO:0004519">
    <property type="term" value="F:endonuclease activity"/>
    <property type="evidence" value="ECO:0007669"/>
    <property type="project" value="UniProtKB-KW"/>
</dbReference>